<evidence type="ECO:0000256" key="2">
    <source>
        <dbReference type="ARBA" id="ARBA00022617"/>
    </source>
</evidence>
<dbReference type="InterPro" id="IPR017972">
    <property type="entry name" value="Cyt_P450_CS"/>
</dbReference>
<keyword evidence="2 7" id="KW-0349">Heme</keyword>
<evidence type="ECO:0000313" key="8">
    <source>
        <dbReference type="EMBL" id="UZP74485.1"/>
    </source>
</evidence>
<protein>
    <submittedName>
        <fullName evidence="8">Cytochrome P450</fullName>
    </submittedName>
</protein>
<proteinExistence type="inferred from homology"/>
<dbReference type="Proteomes" id="UP001317963">
    <property type="component" value="Chromosome"/>
</dbReference>
<gene>
    <name evidence="8" type="ORF">E0F26_06905</name>
</gene>
<dbReference type="PROSITE" id="PS00086">
    <property type="entry name" value="CYTOCHROME_P450"/>
    <property type="match status" value="1"/>
</dbReference>
<evidence type="ECO:0000256" key="7">
    <source>
        <dbReference type="RuleBase" id="RU000461"/>
    </source>
</evidence>
<keyword evidence="6 7" id="KW-0503">Monooxygenase</keyword>
<evidence type="ECO:0000313" key="9">
    <source>
        <dbReference type="Proteomes" id="UP001317963"/>
    </source>
</evidence>
<dbReference type="PANTHER" id="PTHR24291:SF50">
    <property type="entry name" value="BIFUNCTIONAL ALBAFLAVENONE MONOOXYGENASE_TERPENE SYNTHASE"/>
    <property type="match status" value="1"/>
</dbReference>
<evidence type="ECO:0000256" key="6">
    <source>
        <dbReference type="ARBA" id="ARBA00023033"/>
    </source>
</evidence>
<keyword evidence="3 7" id="KW-0479">Metal-binding</keyword>
<dbReference type="InterPro" id="IPR050196">
    <property type="entry name" value="Cytochrome_P450_Monoox"/>
</dbReference>
<dbReference type="PRINTS" id="PR00385">
    <property type="entry name" value="P450"/>
</dbReference>
<dbReference type="PANTHER" id="PTHR24291">
    <property type="entry name" value="CYTOCHROME P450 FAMILY 4"/>
    <property type="match status" value="1"/>
</dbReference>
<evidence type="ECO:0000256" key="3">
    <source>
        <dbReference type="ARBA" id="ARBA00022723"/>
    </source>
</evidence>
<dbReference type="Pfam" id="PF00067">
    <property type="entry name" value="p450"/>
    <property type="match status" value="1"/>
</dbReference>
<accession>A0ABY6Q6H0</accession>
<dbReference type="Gene3D" id="1.10.630.10">
    <property type="entry name" value="Cytochrome P450"/>
    <property type="match status" value="1"/>
</dbReference>
<evidence type="ECO:0000256" key="5">
    <source>
        <dbReference type="ARBA" id="ARBA00023004"/>
    </source>
</evidence>
<organism evidence="8 9">
    <name type="scientific">Candidatus Paraluminiphilus aquimaris</name>
    <dbReference type="NCBI Taxonomy" id="2518994"/>
    <lineage>
        <taxon>Bacteria</taxon>
        <taxon>Pseudomonadati</taxon>
        <taxon>Pseudomonadota</taxon>
        <taxon>Gammaproteobacteria</taxon>
        <taxon>Cellvibrionales</taxon>
        <taxon>Halieaceae</taxon>
        <taxon>Candidatus Paraluminiphilus</taxon>
    </lineage>
</organism>
<dbReference type="InterPro" id="IPR001128">
    <property type="entry name" value="Cyt_P450"/>
</dbReference>
<dbReference type="InterPro" id="IPR002401">
    <property type="entry name" value="Cyt_P450_E_grp-I"/>
</dbReference>
<evidence type="ECO:0000256" key="4">
    <source>
        <dbReference type="ARBA" id="ARBA00023002"/>
    </source>
</evidence>
<keyword evidence="9" id="KW-1185">Reference proteome</keyword>
<dbReference type="EMBL" id="CP036501">
    <property type="protein sequence ID" value="UZP74485.1"/>
    <property type="molecule type" value="Genomic_DNA"/>
</dbReference>
<dbReference type="RefSeq" id="WP_279240932.1">
    <property type="nucleotide sequence ID" value="NZ_CP036501.1"/>
</dbReference>
<comment type="similarity">
    <text evidence="1 7">Belongs to the cytochrome P450 family.</text>
</comment>
<dbReference type="InterPro" id="IPR036396">
    <property type="entry name" value="Cyt_P450_sf"/>
</dbReference>
<sequence>MDETLYIPPKPNSLPAVIALIRSLWKGDGNLLELLPAEAYHFDIGHLGRSRRGTVLFNRPSAVKEIMRDEQGVFPKSDLMVGALDPLIGESMFVTDGPKWRRQRAMIDPAFSLMRLNIAYGAMCAATNDHVAAISELADSGESFSLDLAMSHLTADVICRTVFSTPLASNVAKEVFEDFTLFEKSVAQVDILGMILKPAWSEIKQTPEVLGACERIRHHIGSLIDTHLNAAEGEFNDIASAVIEAKDKDTGLPFSRDELIDQLGVFFLAGHETTASALTWVFYMLAERPQWLARLREEIDPYMSEGDLSFEATKKLPLTRAFFKEALRLYPPITFVPRVALEKVEIEGKRLPKGALVMIAPWTLQRHSKYWEDPHAFKPERFLPENEKNLTQGAYIPFGQGPHLCVGAGFAQVESLLIMSQLVSKFDFELVPDQTVVPAARLTTRPAEQVMMHVRHRT</sequence>
<reference evidence="8 9" key="1">
    <citation type="submission" date="2019-02" db="EMBL/GenBank/DDBJ databases">
        <title>Halieaceae_genomes.</title>
        <authorList>
            <person name="Li S.-H."/>
        </authorList>
    </citation>
    <scope>NUCLEOTIDE SEQUENCE [LARGE SCALE GENOMIC DNA]</scope>
    <source>
        <strain evidence="8 9">JH123</strain>
    </source>
</reference>
<name>A0ABY6Q6H0_9GAMM</name>
<dbReference type="PRINTS" id="PR00463">
    <property type="entry name" value="EP450I"/>
</dbReference>
<evidence type="ECO:0000256" key="1">
    <source>
        <dbReference type="ARBA" id="ARBA00010617"/>
    </source>
</evidence>
<keyword evidence="4 7" id="KW-0560">Oxidoreductase</keyword>
<keyword evidence="5 7" id="KW-0408">Iron</keyword>
<dbReference type="SUPFAM" id="SSF48264">
    <property type="entry name" value="Cytochrome P450"/>
    <property type="match status" value="1"/>
</dbReference>